<dbReference type="InterPro" id="IPR023210">
    <property type="entry name" value="NADP_OxRdtase_dom"/>
</dbReference>
<dbReference type="PANTHER" id="PTHR11732">
    <property type="entry name" value="ALDO/KETO REDUCTASE"/>
    <property type="match status" value="1"/>
</dbReference>
<comment type="caution">
    <text evidence="2">The sequence shown here is derived from an EMBL/GenBank/DDBJ whole genome shotgun (WGS) entry which is preliminary data.</text>
</comment>
<keyword evidence="3" id="KW-1185">Reference proteome</keyword>
<protein>
    <recommendedName>
        <fullName evidence="1">NADP-dependent oxidoreductase domain-containing protein</fullName>
    </recommendedName>
</protein>
<dbReference type="HOGENOM" id="CLU_043075_0_0_1"/>
<proteinExistence type="predicted"/>
<dbReference type="Proteomes" id="UP000006757">
    <property type="component" value="Unassembled WGS sequence"/>
</dbReference>
<dbReference type="InParanoid" id="K1VLQ2"/>
<dbReference type="EMBL" id="AMBO01000146">
    <property type="protein sequence ID" value="EKD05095.1"/>
    <property type="molecule type" value="Genomic_DNA"/>
</dbReference>
<organism evidence="2 3">
    <name type="scientific">Trichosporon asahii var. asahii (strain CBS 8904)</name>
    <name type="common">Yeast</name>
    <dbReference type="NCBI Taxonomy" id="1220162"/>
    <lineage>
        <taxon>Eukaryota</taxon>
        <taxon>Fungi</taxon>
        <taxon>Dikarya</taxon>
        <taxon>Basidiomycota</taxon>
        <taxon>Agaricomycotina</taxon>
        <taxon>Tremellomycetes</taxon>
        <taxon>Trichosporonales</taxon>
        <taxon>Trichosporonaceae</taxon>
        <taxon>Trichosporon</taxon>
    </lineage>
</organism>
<dbReference type="InterPro" id="IPR036812">
    <property type="entry name" value="NAD(P)_OxRdtase_dom_sf"/>
</dbReference>
<evidence type="ECO:0000259" key="1">
    <source>
        <dbReference type="Pfam" id="PF00248"/>
    </source>
</evidence>
<dbReference type="AlphaFoldDB" id="K1VLQ2"/>
<name>K1VLQ2_TRIAC</name>
<evidence type="ECO:0000313" key="3">
    <source>
        <dbReference type="Proteomes" id="UP000006757"/>
    </source>
</evidence>
<dbReference type="Pfam" id="PF00248">
    <property type="entry name" value="Aldo_ket_red"/>
    <property type="match status" value="1"/>
</dbReference>
<dbReference type="eggNOG" id="KOG1577">
    <property type="taxonomic scope" value="Eukaryota"/>
</dbReference>
<dbReference type="OrthoDB" id="5357513at2759"/>
<sequence>MSSSSDMRLPPAILYGTAWKKDTTAGLVYTALKTGFRGIDTACQPKHYREDLVGEGLAKAIDEGIVKREDVWLQTKFTSIDGQDRSQPLPYDPNTPVEEQVKQSVAKSLQNLRVQKIDSILLHSPMRRRDDTLSALRTLATFVENGTIGQYGISNIYDANYLQSLLDAGCDIKTVQNRWYEGNGWDWDGKCVGDRTRQGCGADPSYSIDGRSKVEGRFELTSVLDLCKKKGIEYQSFWTLTGSPSLLRFPALVQLARDNGLTPQQAIYRCAILTESGAMGQPVKAVKAVGPSALRPSRPGLVRVLAEVRNPIPNPDLAPARAARLVVRVPFVVALLVRVDRLPLPDEGRERDWARVQDAWEKVAGLACQAEAGRGSASAELTTLFQPKLERGRREIVIMPEVLKPNQSVCPSAVYEDVDTGQDLDAQFADEEGNVGDGGAEEERVRVFGRQFLSLSASAPKECEASGIELNAERGGAGGARCARCARCAMLHMG</sequence>
<evidence type="ECO:0000313" key="2">
    <source>
        <dbReference type="EMBL" id="EKD05095.1"/>
    </source>
</evidence>
<gene>
    <name evidence="2" type="ORF">A1Q2_00639</name>
</gene>
<reference evidence="2 3" key="1">
    <citation type="journal article" date="2012" name="Eukaryot. Cell">
        <title>Genome sequence of the Trichosporon asahii environmental strain CBS 8904.</title>
        <authorList>
            <person name="Yang R.Y."/>
            <person name="Li H.T."/>
            <person name="Zhu H."/>
            <person name="Zhou G.P."/>
            <person name="Wang M."/>
            <person name="Wang L."/>
        </authorList>
    </citation>
    <scope>NUCLEOTIDE SEQUENCE [LARGE SCALE GENOMIC DNA]</scope>
    <source>
        <strain evidence="2 3">CBS 8904</strain>
    </source>
</reference>
<dbReference type="InterPro" id="IPR020471">
    <property type="entry name" value="AKR"/>
</dbReference>
<dbReference type="Gene3D" id="3.20.20.100">
    <property type="entry name" value="NADP-dependent oxidoreductase domain"/>
    <property type="match status" value="1"/>
</dbReference>
<feature type="domain" description="NADP-dependent oxidoreductase" evidence="1">
    <location>
        <begin position="20"/>
        <end position="179"/>
    </location>
</feature>
<dbReference type="STRING" id="1220162.K1VLQ2"/>
<dbReference type="GO" id="GO:0016491">
    <property type="term" value="F:oxidoreductase activity"/>
    <property type="evidence" value="ECO:0007669"/>
    <property type="project" value="InterPro"/>
</dbReference>
<dbReference type="SUPFAM" id="SSF51430">
    <property type="entry name" value="NAD(P)-linked oxidoreductase"/>
    <property type="match status" value="1"/>
</dbReference>
<accession>K1VLQ2</accession>